<protein>
    <submittedName>
        <fullName evidence="3">Relaxase/Mobilisation nuclease domain-containing protein</fullName>
    </submittedName>
</protein>
<dbReference type="OrthoDB" id="1826980at2"/>
<evidence type="ECO:0000313" key="4">
    <source>
        <dbReference type="Proteomes" id="UP000199236"/>
    </source>
</evidence>
<name>A0A1I5GY06_9HYPH</name>
<accession>A0A1I5GY06</accession>
<evidence type="ECO:0000259" key="2">
    <source>
        <dbReference type="Pfam" id="PF03432"/>
    </source>
</evidence>
<keyword evidence="4" id="KW-1185">Reference proteome</keyword>
<evidence type="ECO:0000313" key="3">
    <source>
        <dbReference type="EMBL" id="SFO40914.1"/>
    </source>
</evidence>
<organism evidence="3 4">
    <name type="scientific">Cohaesibacter marisflavi</name>
    <dbReference type="NCBI Taxonomy" id="655353"/>
    <lineage>
        <taxon>Bacteria</taxon>
        <taxon>Pseudomonadati</taxon>
        <taxon>Pseudomonadota</taxon>
        <taxon>Alphaproteobacteria</taxon>
        <taxon>Hyphomicrobiales</taxon>
        <taxon>Cohaesibacteraceae</taxon>
    </lineage>
</organism>
<feature type="domain" description="MobA/VirD2-like nuclease" evidence="2">
    <location>
        <begin position="26"/>
        <end position="146"/>
    </location>
</feature>
<evidence type="ECO:0000256" key="1">
    <source>
        <dbReference type="SAM" id="Coils"/>
    </source>
</evidence>
<dbReference type="RefSeq" id="WP_090072664.1">
    <property type="nucleotide sequence ID" value="NZ_FOVR01000005.1"/>
</dbReference>
<feature type="coiled-coil region" evidence="1">
    <location>
        <begin position="273"/>
        <end position="304"/>
    </location>
</feature>
<dbReference type="STRING" id="655353.SAMN04488056_105258"/>
<dbReference type="Pfam" id="PF03432">
    <property type="entry name" value="Relaxase"/>
    <property type="match status" value="1"/>
</dbReference>
<proteinExistence type="predicted"/>
<keyword evidence="1" id="KW-0175">Coiled coil</keyword>
<gene>
    <name evidence="3" type="ORF">SAMN04488056_105258</name>
</gene>
<dbReference type="Proteomes" id="UP000199236">
    <property type="component" value="Unassembled WGS sequence"/>
</dbReference>
<dbReference type="EMBL" id="FOVR01000005">
    <property type="protein sequence ID" value="SFO40914.1"/>
    <property type="molecule type" value="Genomic_DNA"/>
</dbReference>
<reference evidence="3 4" key="1">
    <citation type="submission" date="2016-10" db="EMBL/GenBank/DDBJ databases">
        <authorList>
            <person name="de Groot N.N."/>
        </authorList>
    </citation>
    <scope>NUCLEOTIDE SEQUENCE [LARGE SCALE GENOMIC DNA]</scope>
    <source>
        <strain evidence="3 4">CGMCC 1.9157</strain>
    </source>
</reference>
<sequence>MILKGSQRSHGRKLAQHLLNDADNDFVEVHEVSGFLSDDVTGAFMEIENIAKGTRCKQPYFSVSLNPPDDASVTLEMFEEAANRIAEAQGLEGQPRVMVFHEKEGRRHAHVVWSRIDAETMTAKNLPHFKNKLQNLSRDLFFEHQWTMPQGLRDRSLKSLTNVTLAEWQAAKRRGKNAIDQKKLIQQCWAASTDKASFEAALQDHGYLLAKGDRRNSHVIVCHDGEILAVSRATGLKAKVVRERLGETDQFRSVDDARQLHIQNLHRQFSAMAGEARGQLSNQRAKLDNERKNLIQKHRDERAALDKGQAERCKQESQTRASRFKTGWSGFWQLISGHNRKIKEQNTQEAYEALQRDRAQRQQLIDDQLKERKIIDDQRTKLRQQAMGLIQDLRSDRDRLIEALENPINKSSRRRTVRSYKQAETYIWLDQEPGP</sequence>
<dbReference type="AlphaFoldDB" id="A0A1I5GY06"/>
<dbReference type="InterPro" id="IPR005094">
    <property type="entry name" value="Endonuclease_MobA/VirD2"/>
</dbReference>